<comment type="catalytic activity">
    <reaction evidence="17 19">
        <text>alpha-ribazole + adenosylcob(III)inamide-GDP = adenosylcob(III)alamin + GMP + H(+)</text>
        <dbReference type="Rhea" id="RHEA:16049"/>
        <dbReference type="ChEBI" id="CHEBI:10329"/>
        <dbReference type="ChEBI" id="CHEBI:15378"/>
        <dbReference type="ChEBI" id="CHEBI:18408"/>
        <dbReference type="ChEBI" id="CHEBI:58115"/>
        <dbReference type="ChEBI" id="CHEBI:60487"/>
        <dbReference type="EC" id="2.7.8.26"/>
    </reaction>
</comment>
<evidence type="ECO:0000313" key="21">
    <source>
        <dbReference type="Proteomes" id="UP000234881"/>
    </source>
</evidence>
<feature type="transmembrane region" description="Helical" evidence="19">
    <location>
        <begin position="167"/>
        <end position="189"/>
    </location>
</feature>
<evidence type="ECO:0000256" key="11">
    <source>
        <dbReference type="ARBA" id="ARBA00022842"/>
    </source>
</evidence>
<organism evidence="20 21">
    <name type="scientific">Cohaesibacter celericrescens</name>
    <dbReference type="NCBI Taxonomy" id="2067669"/>
    <lineage>
        <taxon>Bacteria</taxon>
        <taxon>Pseudomonadati</taxon>
        <taxon>Pseudomonadota</taxon>
        <taxon>Alphaproteobacteria</taxon>
        <taxon>Hyphomicrobiales</taxon>
        <taxon>Cohaesibacteraceae</taxon>
    </lineage>
</organism>
<dbReference type="OrthoDB" id="9794626at2"/>
<dbReference type="Pfam" id="PF02654">
    <property type="entry name" value="CobS"/>
    <property type="match status" value="1"/>
</dbReference>
<dbReference type="HAMAP" id="MF_00719">
    <property type="entry name" value="CobS"/>
    <property type="match status" value="1"/>
</dbReference>
<dbReference type="EMBL" id="PKUQ01000022">
    <property type="protein sequence ID" value="PLW76781.1"/>
    <property type="molecule type" value="Genomic_DNA"/>
</dbReference>
<keyword evidence="9 19" id="KW-0808">Transferase</keyword>
<dbReference type="UniPathway" id="UPA00148">
    <property type="reaction ID" value="UER00238"/>
</dbReference>
<evidence type="ECO:0000256" key="18">
    <source>
        <dbReference type="ARBA" id="ARBA00049504"/>
    </source>
</evidence>
<evidence type="ECO:0000256" key="16">
    <source>
        <dbReference type="ARBA" id="ARBA00032853"/>
    </source>
</evidence>
<comment type="function">
    <text evidence="14 19">Joins adenosylcobinamide-GDP and alpha-ribazole to generate adenosylcobalamin (Ado-cobalamin). Also synthesizes adenosylcobalamin 5'-phosphate from adenosylcobinamide-GDP and alpha-ribazole 5'-phosphate.</text>
</comment>
<keyword evidence="12 19" id="KW-1133">Transmembrane helix</keyword>
<name>A0A2N5XQJ0_9HYPH</name>
<comment type="caution">
    <text evidence="20">The sequence shown here is derived from an EMBL/GenBank/DDBJ whole genome shotgun (WGS) entry which is preliminary data.</text>
</comment>
<feature type="transmembrane region" description="Helical" evidence="19">
    <location>
        <begin position="138"/>
        <end position="161"/>
    </location>
</feature>
<dbReference type="GO" id="GO:0005886">
    <property type="term" value="C:plasma membrane"/>
    <property type="evidence" value="ECO:0007669"/>
    <property type="project" value="UniProtKB-SubCell"/>
</dbReference>
<evidence type="ECO:0000256" key="9">
    <source>
        <dbReference type="ARBA" id="ARBA00022679"/>
    </source>
</evidence>
<dbReference type="EC" id="2.7.8.26" evidence="5 19"/>
<feature type="transmembrane region" description="Helical" evidence="19">
    <location>
        <begin position="90"/>
        <end position="108"/>
    </location>
</feature>
<gene>
    <name evidence="19 20" type="primary">cobS</name>
    <name evidence="20" type="ORF">C0081_12015</name>
</gene>
<evidence type="ECO:0000256" key="5">
    <source>
        <dbReference type="ARBA" id="ARBA00013200"/>
    </source>
</evidence>
<dbReference type="PANTHER" id="PTHR34148">
    <property type="entry name" value="ADENOSYLCOBINAMIDE-GDP RIBAZOLETRANSFERASE"/>
    <property type="match status" value="1"/>
</dbReference>
<keyword evidence="13 19" id="KW-0472">Membrane</keyword>
<dbReference type="AlphaFoldDB" id="A0A2N5XQJ0"/>
<reference evidence="20 21" key="1">
    <citation type="submission" date="2018-01" db="EMBL/GenBank/DDBJ databases">
        <title>The draft genome sequence of Cohaesibacter sp. H1304.</title>
        <authorList>
            <person name="Wang N.-N."/>
            <person name="Du Z.-J."/>
        </authorList>
    </citation>
    <scope>NUCLEOTIDE SEQUENCE [LARGE SCALE GENOMIC DNA]</scope>
    <source>
        <strain evidence="20 21">H1304</strain>
    </source>
</reference>
<comment type="pathway">
    <text evidence="3 19">Cofactor biosynthesis; adenosylcobalamin biosynthesis; adenosylcobalamin from cob(II)yrinate a,c-diamide: step 7/7.</text>
</comment>
<feature type="transmembrane region" description="Helical" evidence="19">
    <location>
        <begin position="60"/>
        <end position="78"/>
    </location>
</feature>
<sequence length="287" mass="30278">MSKPLDKNEHSSLIHIVLSDLLNWRQDIVDCLAFFTRLPVPAILGPVTQGVPQFSRTSRALPLIGLLLGAISIVPAVLFDRFAYTTPLPALLLAALTIAAMAIITGGLHEDGLADVADGFWGGQTIARKLEIMKDSRLGSYGALALMLSLLMRVSILFYLFENYGVSAGSIAFLASCLVSRVPILHVWYSLPPARLNGLSATLGQPSKQTYATGILLALVATGFLIIPTFGLSAAISALVMLSGSTLLVVSTARHHIKGQTGDVLGASQQLGEIAFGIGLLLFASAA</sequence>
<keyword evidence="8 19" id="KW-0169">Cobalamin biosynthesis</keyword>
<dbReference type="GO" id="GO:0051073">
    <property type="term" value="F:adenosylcobinamide-GDP ribazoletransferase activity"/>
    <property type="evidence" value="ECO:0007669"/>
    <property type="project" value="UniProtKB-UniRule"/>
</dbReference>
<evidence type="ECO:0000256" key="15">
    <source>
        <dbReference type="ARBA" id="ARBA00032605"/>
    </source>
</evidence>
<evidence type="ECO:0000256" key="8">
    <source>
        <dbReference type="ARBA" id="ARBA00022573"/>
    </source>
</evidence>
<evidence type="ECO:0000256" key="13">
    <source>
        <dbReference type="ARBA" id="ARBA00023136"/>
    </source>
</evidence>
<evidence type="ECO:0000256" key="4">
    <source>
        <dbReference type="ARBA" id="ARBA00010561"/>
    </source>
</evidence>
<dbReference type="GO" id="GO:0009236">
    <property type="term" value="P:cobalamin biosynthetic process"/>
    <property type="evidence" value="ECO:0007669"/>
    <property type="project" value="UniProtKB-UniRule"/>
</dbReference>
<keyword evidence="7 19" id="KW-1003">Cell membrane</keyword>
<evidence type="ECO:0000256" key="17">
    <source>
        <dbReference type="ARBA" id="ARBA00048623"/>
    </source>
</evidence>
<evidence type="ECO:0000256" key="6">
    <source>
        <dbReference type="ARBA" id="ARBA00015850"/>
    </source>
</evidence>
<evidence type="ECO:0000313" key="20">
    <source>
        <dbReference type="EMBL" id="PLW76781.1"/>
    </source>
</evidence>
<evidence type="ECO:0000256" key="12">
    <source>
        <dbReference type="ARBA" id="ARBA00022989"/>
    </source>
</evidence>
<comment type="similarity">
    <text evidence="4 19">Belongs to the CobS family.</text>
</comment>
<dbReference type="InterPro" id="IPR003805">
    <property type="entry name" value="CobS"/>
</dbReference>
<dbReference type="Proteomes" id="UP000234881">
    <property type="component" value="Unassembled WGS sequence"/>
</dbReference>
<comment type="subcellular location">
    <subcellularLocation>
        <location evidence="2 19">Cell membrane</location>
        <topology evidence="2 19">Multi-pass membrane protein</topology>
    </subcellularLocation>
</comment>
<evidence type="ECO:0000256" key="14">
    <source>
        <dbReference type="ARBA" id="ARBA00025228"/>
    </source>
</evidence>
<keyword evidence="10 19" id="KW-0812">Transmembrane</keyword>
<evidence type="ECO:0000256" key="10">
    <source>
        <dbReference type="ARBA" id="ARBA00022692"/>
    </source>
</evidence>
<dbReference type="RefSeq" id="WP_101534069.1">
    <property type="nucleotide sequence ID" value="NZ_PKUQ01000022.1"/>
</dbReference>
<evidence type="ECO:0000256" key="1">
    <source>
        <dbReference type="ARBA" id="ARBA00001946"/>
    </source>
</evidence>
<evidence type="ECO:0000256" key="2">
    <source>
        <dbReference type="ARBA" id="ARBA00004651"/>
    </source>
</evidence>
<evidence type="ECO:0000256" key="19">
    <source>
        <dbReference type="HAMAP-Rule" id="MF_00719"/>
    </source>
</evidence>
<dbReference type="GO" id="GO:0008818">
    <property type="term" value="F:cobalamin 5'-phosphate synthase activity"/>
    <property type="evidence" value="ECO:0007669"/>
    <property type="project" value="UniProtKB-UniRule"/>
</dbReference>
<comment type="cofactor">
    <cofactor evidence="1 19">
        <name>Mg(2+)</name>
        <dbReference type="ChEBI" id="CHEBI:18420"/>
    </cofactor>
</comment>
<proteinExistence type="inferred from homology"/>
<keyword evidence="21" id="KW-1185">Reference proteome</keyword>
<keyword evidence="11 19" id="KW-0460">Magnesium</keyword>
<dbReference type="NCBIfam" id="TIGR00317">
    <property type="entry name" value="cobS"/>
    <property type="match status" value="1"/>
</dbReference>
<dbReference type="PANTHER" id="PTHR34148:SF1">
    <property type="entry name" value="ADENOSYLCOBINAMIDE-GDP RIBAZOLETRANSFERASE"/>
    <property type="match status" value="1"/>
</dbReference>
<feature type="transmembrane region" description="Helical" evidence="19">
    <location>
        <begin position="210"/>
        <end position="227"/>
    </location>
</feature>
<accession>A0A2N5XQJ0</accession>
<protein>
    <recommendedName>
        <fullName evidence="6 19">Adenosylcobinamide-GDP ribazoletransferase</fullName>
        <ecNumber evidence="5 19">2.7.8.26</ecNumber>
    </recommendedName>
    <alternativeName>
        <fullName evidence="16 19">Cobalamin synthase</fullName>
    </alternativeName>
    <alternativeName>
        <fullName evidence="15 19">Cobalamin-5'-phosphate synthase</fullName>
    </alternativeName>
</protein>
<evidence type="ECO:0000256" key="3">
    <source>
        <dbReference type="ARBA" id="ARBA00004663"/>
    </source>
</evidence>
<comment type="catalytic activity">
    <reaction evidence="18 19">
        <text>alpha-ribazole 5'-phosphate + adenosylcob(III)inamide-GDP = adenosylcob(III)alamin 5'-phosphate + GMP + H(+)</text>
        <dbReference type="Rhea" id="RHEA:23560"/>
        <dbReference type="ChEBI" id="CHEBI:15378"/>
        <dbReference type="ChEBI" id="CHEBI:57918"/>
        <dbReference type="ChEBI" id="CHEBI:58115"/>
        <dbReference type="ChEBI" id="CHEBI:60487"/>
        <dbReference type="ChEBI" id="CHEBI:60493"/>
        <dbReference type="EC" id="2.7.8.26"/>
    </reaction>
</comment>
<evidence type="ECO:0000256" key="7">
    <source>
        <dbReference type="ARBA" id="ARBA00022475"/>
    </source>
</evidence>